<evidence type="ECO:0000313" key="4">
    <source>
        <dbReference type="Proteomes" id="UP000813018"/>
    </source>
</evidence>
<name>A0ABS7CZJ3_9BACT</name>
<dbReference type="SMART" id="SM00028">
    <property type="entry name" value="TPR"/>
    <property type="match status" value="2"/>
</dbReference>
<sequence length="216" mass="24976">MKNKRNVVIGLMISLGIVYQIYKYPEKQKKKEIVELYYKGEFEQCKKELETYLEENPKAEGMRTFLGSVNIELYDTINAEIAYIKGLEINPNDDRALVGLGVIARMRGEYDKAREKYYAALKLNPTNPEAYSSLLILELKEKNYSKAVELGEKAKRSIKPKSSLGILGNLAIAYHYNNQITERDELINQLEEVNYKDLLYLKMILNGTIEIDELFE</sequence>
<evidence type="ECO:0000313" key="3">
    <source>
        <dbReference type="EMBL" id="MBW7469096.1"/>
    </source>
</evidence>
<dbReference type="Pfam" id="PF13414">
    <property type="entry name" value="TPR_11"/>
    <property type="match status" value="1"/>
</dbReference>
<dbReference type="InterPro" id="IPR019734">
    <property type="entry name" value="TPR_rpt"/>
</dbReference>
<dbReference type="EMBL" id="JAHYXK010000026">
    <property type="protein sequence ID" value="MBW7469096.1"/>
    <property type="molecule type" value="Genomic_DNA"/>
</dbReference>
<dbReference type="Gene3D" id="1.25.40.10">
    <property type="entry name" value="Tetratricopeptide repeat domain"/>
    <property type="match status" value="1"/>
</dbReference>
<reference evidence="3 4" key="1">
    <citation type="journal article" date="2016" name="Int. J. Syst. Evol. Microbiol.">
        <title>Pontibacter aydingkolensis sp. nov., isolated from soil of a salt lake.</title>
        <authorList>
            <person name="Osman G."/>
            <person name="Zhang T."/>
            <person name="Lou K."/>
            <person name="Gao Y."/>
            <person name="Chang W."/>
            <person name="Lin Q."/>
            <person name="Yang H.M."/>
            <person name="Huo X.D."/>
            <person name="Wang N."/>
        </authorList>
    </citation>
    <scope>NUCLEOTIDE SEQUENCE [LARGE SCALE GENOMIC DNA]</scope>
    <source>
        <strain evidence="3 4">KACC 19255</strain>
    </source>
</reference>
<feature type="transmembrane region" description="Helical" evidence="2">
    <location>
        <begin position="6"/>
        <end position="22"/>
    </location>
</feature>
<protein>
    <submittedName>
        <fullName evidence="3">Tetratricopeptide repeat protein</fullName>
    </submittedName>
</protein>
<keyword evidence="4" id="KW-1185">Reference proteome</keyword>
<accession>A0ABS7CZJ3</accession>
<keyword evidence="2" id="KW-0472">Membrane</keyword>
<gene>
    <name evidence="3" type="ORF">K0O23_18630</name>
</gene>
<dbReference type="InterPro" id="IPR011990">
    <property type="entry name" value="TPR-like_helical_dom_sf"/>
</dbReference>
<comment type="caution">
    <text evidence="3">The sequence shown here is derived from an EMBL/GenBank/DDBJ whole genome shotgun (WGS) entry which is preliminary data.</text>
</comment>
<keyword evidence="2" id="KW-0812">Transmembrane</keyword>
<keyword evidence="1" id="KW-0802">TPR repeat</keyword>
<dbReference type="PROSITE" id="PS50005">
    <property type="entry name" value="TPR"/>
    <property type="match status" value="1"/>
</dbReference>
<organism evidence="3 4">
    <name type="scientific">Pontibacter aydingkolensis</name>
    <dbReference type="NCBI Taxonomy" id="1911536"/>
    <lineage>
        <taxon>Bacteria</taxon>
        <taxon>Pseudomonadati</taxon>
        <taxon>Bacteroidota</taxon>
        <taxon>Cytophagia</taxon>
        <taxon>Cytophagales</taxon>
        <taxon>Hymenobacteraceae</taxon>
        <taxon>Pontibacter</taxon>
    </lineage>
</organism>
<keyword evidence="2" id="KW-1133">Transmembrane helix</keyword>
<dbReference type="Proteomes" id="UP000813018">
    <property type="component" value="Unassembled WGS sequence"/>
</dbReference>
<proteinExistence type="predicted"/>
<evidence type="ECO:0000256" key="1">
    <source>
        <dbReference type="PROSITE-ProRule" id="PRU00339"/>
    </source>
</evidence>
<feature type="repeat" description="TPR" evidence="1">
    <location>
        <begin position="94"/>
        <end position="127"/>
    </location>
</feature>
<evidence type="ECO:0000256" key="2">
    <source>
        <dbReference type="SAM" id="Phobius"/>
    </source>
</evidence>
<dbReference type="SUPFAM" id="SSF48452">
    <property type="entry name" value="TPR-like"/>
    <property type="match status" value="1"/>
</dbReference>
<dbReference type="RefSeq" id="WP_219878966.1">
    <property type="nucleotide sequence ID" value="NZ_JAHYXK010000026.1"/>
</dbReference>